<dbReference type="InterPro" id="IPR039421">
    <property type="entry name" value="Type_1_exporter"/>
</dbReference>
<dbReference type="AlphaFoldDB" id="V5RIC7"/>
<dbReference type="HOGENOM" id="CLU_000604_84_3_14"/>
<proteinExistence type="inferred from homology"/>
<evidence type="ECO:0000256" key="2">
    <source>
        <dbReference type="ARBA" id="ARBA00005417"/>
    </source>
</evidence>
<keyword evidence="11" id="KW-1185">Reference proteome</keyword>
<accession>V5RIC7</accession>
<evidence type="ECO:0000313" key="10">
    <source>
        <dbReference type="EMBL" id="AHB36309.1"/>
    </source>
</evidence>
<dbReference type="STRING" id="1276258.SAPIS_v1c04640"/>
<gene>
    <name evidence="10" type="ORF">SAPIS_v1c04640</name>
</gene>
<dbReference type="InterPro" id="IPR036640">
    <property type="entry name" value="ABC1_TM_sf"/>
</dbReference>
<keyword evidence="5 10" id="KW-0067">ATP-binding</keyword>
<dbReference type="eggNOG" id="COG1132">
    <property type="taxonomic scope" value="Bacteria"/>
</dbReference>
<dbReference type="GO" id="GO:0005524">
    <property type="term" value="F:ATP binding"/>
    <property type="evidence" value="ECO:0007669"/>
    <property type="project" value="UniProtKB-KW"/>
</dbReference>
<dbReference type="PROSITE" id="PS50893">
    <property type="entry name" value="ABC_TRANSPORTER_2"/>
    <property type="match status" value="1"/>
</dbReference>
<name>V5RIC7_SPIAP</name>
<protein>
    <submittedName>
        <fullName evidence="10">ABC transporter ATP-binding protein</fullName>
    </submittedName>
</protein>
<dbReference type="PANTHER" id="PTHR24221:SF654">
    <property type="entry name" value="ATP-BINDING CASSETTE SUB-FAMILY B MEMBER 6"/>
    <property type="match status" value="1"/>
</dbReference>
<dbReference type="InterPro" id="IPR003593">
    <property type="entry name" value="AAA+_ATPase"/>
</dbReference>
<comment type="subcellular location">
    <subcellularLocation>
        <location evidence="1">Cell membrane</location>
        <topology evidence="1">Multi-pass membrane protein</topology>
    </subcellularLocation>
</comment>
<dbReference type="GO" id="GO:0034040">
    <property type="term" value="F:ATPase-coupled lipid transmembrane transporter activity"/>
    <property type="evidence" value="ECO:0007669"/>
    <property type="project" value="TreeGrafter"/>
</dbReference>
<dbReference type="GO" id="GO:0005886">
    <property type="term" value="C:plasma membrane"/>
    <property type="evidence" value="ECO:0007669"/>
    <property type="project" value="UniProtKB-SubCell"/>
</dbReference>
<dbReference type="EMBL" id="CP006682">
    <property type="protein sequence ID" value="AHB36309.1"/>
    <property type="molecule type" value="Genomic_DNA"/>
</dbReference>
<keyword evidence="4" id="KW-0547">Nucleotide-binding</keyword>
<comment type="similarity">
    <text evidence="2">Belongs to the ABC transporter superfamily.</text>
</comment>
<dbReference type="SUPFAM" id="SSF90123">
    <property type="entry name" value="ABC transporter transmembrane region"/>
    <property type="match status" value="1"/>
</dbReference>
<evidence type="ECO:0000259" key="9">
    <source>
        <dbReference type="PROSITE" id="PS50893"/>
    </source>
</evidence>
<evidence type="ECO:0000313" key="11">
    <source>
        <dbReference type="Proteomes" id="UP000018550"/>
    </source>
</evidence>
<feature type="domain" description="ABC transporter" evidence="9">
    <location>
        <begin position="116"/>
        <end position="321"/>
    </location>
</feature>
<reference evidence="10 11" key="1">
    <citation type="journal article" date="2014" name="Genome Announc.">
        <title>Complete Genome Sequence of Spiroplasma apis B31T (ATCC 33834), a Bacterium Associated with May Disease of Honeybees (Apis mellifera).</title>
        <authorList>
            <person name="Ku C."/>
            <person name="Lo W.S."/>
            <person name="Chen L.L."/>
            <person name="Kuo C.H."/>
        </authorList>
    </citation>
    <scope>NUCLEOTIDE SEQUENCE [LARGE SCALE GENOMIC DNA]</scope>
    <source>
        <strain evidence="10">B31</strain>
    </source>
</reference>
<keyword evidence="3 8" id="KW-0812">Transmembrane</keyword>
<dbReference type="InterPro" id="IPR003439">
    <property type="entry name" value="ABC_transporter-like_ATP-bd"/>
</dbReference>
<evidence type="ECO:0000256" key="7">
    <source>
        <dbReference type="ARBA" id="ARBA00023136"/>
    </source>
</evidence>
<dbReference type="InterPro" id="IPR027417">
    <property type="entry name" value="P-loop_NTPase"/>
</dbReference>
<dbReference type="GO" id="GO:0016887">
    <property type="term" value="F:ATP hydrolysis activity"/>
    <property type="evidence" value="ECO:0007669"/>
    <property type="project" value="InterPro"/>
</dbReference>
<sequence>MKKRKFANLINIANKREEKAVASYQYVNAFQGLILFSLFISSQMIMLFVSIFLSLNNYTEVGSILAVTNISGTFFNGVNGLFGSAFIIKAGTIMIKKFNYNEKQVHPKKFIAFEKLEVKNLSYKVAEKDIFKNINLTFEKNKKYLIVGDSGKGKTTLLNIVFGLIDNYQGNLIINEKHDYKSLSKEDIKNLIWYMPQKTIIFNDSLRNNISLFDPSIEDGKLFKALKNVNLNELANSASLESDLNNDFSNLSGGELQRISIARSLTQNKQILIFDEITSNLDKGNREIIENIIGGLKKTIIFISHTTNILNNQNFDEIIKL</sequence>
<keyword evidence="6 8" id="KW-1133">Transmembrane helix</keyword>
<evidence type="ECO:0000256" key="1">
    <source>
        <dbReference type="ARBA" id="ARBA00004651"/>
    </source>
</evidence>
<evidence type="ECO:0000256" key="8">
    <source>
        <dbReference type="SAM" id="Phobius"/>
    </source>
</evidence>
<dbReference type="Pfam" id="PF00005">
    <property type="entry name" value="ABC_tran"/>
    <property type="match status" value="1"/>
</dbReference>
<dbReference type="PANTHER" id="PTHR24221">
    <property type="entry name" value="ATP-BINDING CASSETTE SUB-FAMILY B"/>
    <property type="match status" value="1"/>
</dbReference>
<dbReference type="SUPFAM" id="SSF52540">
    <property type="entry name" value="P-loop containing nucleoside triphosphate hydrolases"/>
    <property type="match status" value="1"/>
</dbReference>
<feature type="transmembrane region" description="Helical" evidence="8">
    <location>
        <begin position="33"/>
        <end position="55"/>
    </location>
</feature>
<dbReference type="SMART" id="SM00382">
    <property type="entry name" value="AAA"/>
    <property type="match status" value="1"/>
</dbReference>
<evidence type="ECO:0000256" key="3">
    <source>
        <dbReference type="ARBA" id="ARBA00022692"/>
    </source>
</evidence>
<organism evidence="10 11">
    <name type="scientific">Spiroplasma apis B31</name>
    <dbReference type="NCBI Taxonomy" id="1276258"/>
    <lineage>
        <taxon>Bacteria</taxon>
        <taxon>Bacillati</taxon>
        <taxon>Mycoplasmatota</taxon>
        <taxon>Mollicutes</taxon>
        <taxon>Entomoplasmatales</taxon>
        <taxon>Spiroplasmataceae</taxon>
        <taxon>Spiroplasma</taxon>
    </lineage>
</organism>
<dbReference type="Proteomes" id="UP000018550">
    <property type="component" value="Chromosome"/>
</dbReference>
<keyword evidence="7 8" id="KW-0472">Membrane</keyword>
<dbReference type="Gene3D" id="3.40.50.300">
    <property type="entry name" value="P-loop containing nucleotide triphosphate hydrolases"/>
    <property type="match status" value="1"/>
</dbReference>
<dbReference type="CDD" id="cd03228">
    <property type="entry name" value="ABCC_MRP_Like"/>
    <property type="match status" value="1"/>
</dbReference>
<dbReference type="PROSITE" id="PS00211">
    <property type="entry name" value="ABC_TRANSPORTER_1"/>
    <property type="match status" value="1"/>
</dbReference>
<feature type="transmembrane region" description="Helical" evidence="8">
    <location>
        <begin position="61"/>
        <end position="88"/>
    </location>
</feature>
<evidence type="ECO:0000256" key="6">
    <source>
        <dbReference type="ARBA" id="ARBA00022989"/>
    </source>
</evidence>
<evidence type="ECO:0000256" key="5">
    <source>
        <dbReference type="ARBA" id="ARBA00022840"/>
    </source>
</evidence>
<evidence type="ECO:0000256" key="4">
    <source>
        <dbReference type="ARBA" id="ARBA00022741"/>
    </source>
</evidence>
<dbReference type="KEGG" id="sapi:SAPIS_v1c04640"/>
<dbReference type="InterPro" id="IPR017871">
    <property type="entry name" value="ABC_transporter-like_CS"/>
</dbReference>
<dbReference type="PATRIC" id="fig|1276258.3.peg.466"/>